<comment type="caution">
    <text evidence="2">The sequence shown here is derived from an EMBL/GenBank/DDBJ whole genome shotgun (WGS) entry which is preliminary data.</text>
</comment>
<reference evidence="2 3" key="1">
    <citation type="submission" date="2019-03" db="EMBL/GenBank/DDBJ databases">
        <title>First draft genome of Liparis tanakae, snailfish: a comprehensive survey of snailfish specific genes.</title>
        <authorList>
            <person name="Kim W."/>
            <person name="Song I."/>
            <person name="Jeong J.-H."/>
            <person name="Kim D."/>
            <person name="Kim S."/>
            <person name="Ryu S."/>
            <person name="Song J.Y."/>
            <person name="Lee S.K."/>
        </authorList>
    </citation>
    <scope>NUCLEOTIDE SEQUENCE [LARGE SCALE GENOMIC DNA]</scope>
    <source>
        <tissue evidence="2">Muscle</tissue>
    </source>
</reference>
<evidence type="ECO:0000313" key="2">
    <source>
        <dbReference type="EMBL" id="TNN60776.1"/>
    </source>
</evidence>
<keyword evidence="1" id="KW-0812">Transmembrane</keyword>
<protein>
    <submittedName>
        <fullName evidence="2">Uncharacterized protein</fullName>
    </submittedName>
</protein>
<evidence type="ECO:0000256" key="1">
    <source>
        <dbReference type="SAM" id="Phobius"/>
    </source>
</evidence>
<organism evidence="2 3">
    <name type="scientific">Liparis tanakae</name>
    <name type="common">Tanaka's snailfish</name>
    <dbReference type="NCBI Taxonomy" id="230148"/>
    <lineage>
        <taxon>Eukaryota</taxon>
        <taxon>Metazoa</taxon>
        <taxon>Chordata</taxon>
        <taxon>Craniata</taxon>
        <taxon>Vertebrata</taxon>
        <taxon>Euteleostomi</taxon>
        <taxon>Actinopterygii</taxon>
        <taxon>Neopterygii</taxon>
        <taxon>Teleostei</taxon>
        <taxon>Neoteleostei</taxon>
        <taxon>Acanthomorphata</taxon>
        <taxon>Eupercaria</taxon>
        <taxon>Perciformes</taxon>
        <taxon>Cottioidei</taxon>
        <taxon>Cottales</taxon>
        <taxon>Liparidae</taxon>
        <taxon>Liparis</taxon>
    </lineage>
</organism>
<accession>A0A4Z2H4Z2</accession>
<dbReference type="AlphaFoldDB" id="A0A4Z2H4Z2"/>
<keyword evidence="1" id="KW-1133">Transmembrane helix</keyword>
<evidence type="ECO:0000313" key="3">
    <source>
        <dbReference type="Proteomes" id="UP000314294"/>
    </source>
</evidence>
<keyword evidence="3" id="KW-1185">Reference proteome</keyword>
<keyword evidence="1" id="KW-0472">Membrane</keyword>
<gene>
    <name evidence="2" type="ORF">EYF80_029020</name>
</gene>
<proteinExistence type="predicted"/>
<sequence>MGRKNPGPHSHCILWLDHRQLLCVIQVLQADRDGRDRVGGGGDDAGQHGDTLENLFIFLLLFLLLVVLLFVFLVV</sequence>
<dbReference type="Proteomes" id="UP000314294">
    <property type="component" value="Unassembled WGS sequence"/>
</dbReference>
<feature type="transmembrane region" description="Helical" evidence="1">
    <location>
        <begin position="55"/>
        <end position="74"/>
    </location>
</feature>
<name>A0A4Z2H4Z2_9TELE</name>
<dbReference type="EMBL" id="SRLO01000328">
    <property type="protein sequence ID" value="TNN60776.1"/>
    <property type="molecule type" value="Genomic_DNA"/>
</dbReference>